<organism evidence="4 5">
    <name type="scientific">Myxozyma melibiosi</name>
    <dbReference type="NCBI Taxonomy" id="54550"/>
    <lineage>
        <taxon>Eukaryota</taxon>
        <taxon>Fungi</taxon>
        <taxon>Dikarya</taxon>
        <taxon>Ascomycota</taxon>
        <taxon>Saccharomycotina</taxon>
        <taxon>Lipomycetes</taxon>
        <taxon>Lipomycetales</taxon>
        <taxon>Lipomycetaceae</taxon>
        <taxon>Myxozyma</taxon>
    </lineage>
</organism>
<dbReference type="RefSeq" id="XP_064766829.1">
    <property type="nucleotide sequence ID" value="XM_064910503.1"/>
</dbReference>
<accession>A0ABR1F1S6</accession>
<evidence type="ECO:0000313" key="4">
    <source>
        <dbReference type="EMBL" id="KAK7203796.1"/>
    </source>
</evidence>
<comment type="caution">
    <text evidence="4">The sequence shown here is derived from an EMBL/GenBank/DDBJ whole genome shotgun (WGS) entry which is preliminary data.</text>
</comment>
<dbReference type="GeneID" id="90036015"/>
<feature type="compositionally biased region" description="Low complexity" evidence="3">
    <location>
        <begin position="134"/>
        <end position="145"/>
    </location>
</feature>
<evidence type="ECO:0000256" key="2">
    <source>
        <dbReference type="ARBA" id="ARBA00023163"/>
    </source>
</evidence>
<evidence type="ECO:0000256" key="3">
    <source>
        <dbReference type="SAM" id="MobiDB-lite"/>
    </source>
</evidence>
<keyword evidence="5" id="KW-1185">Reference proteome</keyword>
<name>A0ABR1F1S6_9ASCO</name>
<dbReference type="Pfam" id="PF08624">
    <property type="entry name" value="CRC_subunit"/>
    <property type="match status" value="1"/>
</dbReference>
<dbReference type="PANTHER" id="PTHR22597">
    <property type="entry name" value="POLYCOMB GROUP PROTEIN"/>
    <property type="match status" value="1"/>
</dbReference>
<dbReference type="Proteomes" id="UP001498771">
    <property type="component" value="Unassembled WGS sequence"/>
</dbReference>
<reference evidence="4 5" key="1">
    <citation type="submission" date="2024-03" db="EMBL/GenBank/DDBJ databases">
        <title>Genome-scale model development and genomic sequencing of the oleaginous clade Lipomyces.</title>
        <authorList>
            <consortium name="Lawrence Berkeley National Laboratory"/>
            <person name="Czajka J.J."/>
            <person name="Han Y."/>
            <person name="Kim J."/>
            <person name="Mondo S.J."/>
            <person name="Hofstad B.A."/>
            <person name="Robles A."/>
            <person name="Haridas S."/>
            <person name="Riley R."/>
            <person name="LaButti K."/>
            <person name="Pangilinan J."/>
            <person name="Andreopoulos W."/>
            <person name="Lipzen A."/>
            <person name="Yan J."/>
            <person name="Wang M."/>
            <person name="Ng V."/>
            <person name="Grigoriev I.V."/>
            <person name="Spatafora J.W."/>
            <person name="Magnuson J.K."/>
            <person name="Baker S.E."/>
            <person name="Pomraning K.R."/>
        </authorList>
    </citation>
    <scope>NUCLEOTIDE SEQUENCE [LARGE SCALE GENOMIC DNA]</scope>
    <source>
        <strain evidence="4 5">Phaff 52-87</strain>
    </source>
</reference>
<protein>
    <submittedName>
        <fullName evidence="4">Chromatin remodelling complex Rsc7/Swp82 subunit-domain-containing protein</fullName>
    </submittedName>
</protein>
<keyword evidence="1" id="KW-0805">Transcription regulation</keyword>
<evidence type="ECO:0000256" key="1">
    <source>
        <dbReference type="ARBA" id="ARBA00023015"/>
    </source>
</evidence>
<dbReference type="InterPro" id="IPR013933">
    <property type="entry name" value="CRC_Rsc7/Swp82"/>
</dbReference>
<proteinExistence type="predicted"/>
<keyword evidence="2" id="KW-0804">Transcription</keyword>
<dbReference type="EMBL" id="JBBJBU010000010">
    <property type="protein sequence ID" value="KAK7203796.1"/>
    <property type="molecule type" value="Genomic_DNA"/>
</dbReference>
<dbReference type="PANTHER" id="PTHR22597:SF3">
    <property type="entry name" value="CHROMATIN STRUCTURE-REMODELING COMPLEX SUBUNIT RSC7"/>
    <property type="match status" value="1"/>
</dbReference>
<gene>
    <name evidence="4" type="ORF">BZA70DRAFT_240528</name>
</gene>
<evidence type="ECO:0000313" key="5">
    <source>
        <dbReference type="Proteomes" id="UP001498771"/>
    </source>
</evidence>
<sequence>MSSPAPHTPRPRGRPRGRPPGSKNKYPRTAPPATHGTRGRPRRHRDDDDEDIIKAEDVNLDDDDEDEDDDDDDDDDENTSTSRRKRRRQTTSQQQQQQQEQQQQQDTENANGEEPVIREDPRAAAARKARAARMRNMQARSAANAQTVAPLDLDGNPQEVKDDEIVVQGNPIGDTKVDEFGRLAGGREYRCRTFTIQGKGERLYMLSTEPARCIGFRDSYLFFQRHRQLLKVIVDERQKYDLIERNLIPHSYKGRPIGVVTARSVFREFGARIIVGGRKITDDYNEERARAEGAVEGDIADPEDKLPPPGIEYNRNQYVAWHGASSVYHTQQANGQPLQDSVGAFRDQGRKKNVVITDENWMLEHARAASNYNNVLAQQRKRVWEEKGVYEPHTGITMVPQASQPTKCWLEYVSAPARKY</sequence>
<feature type="region of interest" description="Disordered" evidence="3">
    <location>
        <begin position="1"/>
        <end position="145"/>
    </location>
</feature>
<feature type="compositionally biased region" description="Low complexity" evidence="3">
    <location>
        <begin position="90"/>
        <end position="107"/>
    </location>
</feature>
<feature type="compositionally biased region" description="Acidic residues" evidence="3">
    <location>
        <begin position="58"/>
        <end position="78"/>
    </location>
</feature>